<proteinExistence type="predicted"/>
<dbReference type="AlphaFoldDB" id="A0A2H9VUB7"/>
<accession>A0A2H9VUB7</accession>
<feature type="signal peptide" evidence="1">
    <location>
        <begin position="1"/>
        <end position="19"/>
    </location>
</feature>
<reference evidence="2 3" key="1">
    <citation type="submission" date="2017-11" db="EMBL/GenBank/DDBJ databases">
        <title>Genomic Encyclopedia of Archaeal and Bacterial Type Strains, Phase II (KMG-II): From Individual Species to Whole Genera.</title>
        <authorList>
            <person name="Goeker M."/>
        </authorList>
    </citation>
    <scope>NUCLEOTIDE SEQUENCE [LARGE SCALE GENOMIC DNA]</scope>
    <source>
        <strain evidence="2 3">DSM 28175</strain>
    </source>
</reference>
<keyword evidence="1" id="KW-0732">Signal</keyword>
<feature type="chain" id="PRO_5014133248" evidence="1">
    <location>
        <begin position="20"/>
        <end position="270"/>
    </location>
</feature>
<name>A0A2H9VUB7_9SPHI</name>
<protein>
    <submittedName>
        <fullName evidence="2">Uncharacterized protein</fullName>
    </submittedName>
</protein>
<evidence type="ECO:0000313" key="2">
    <source>
        <dbReference type="EMBL" id="PJJ84398.1"/>
    </source>
</evidence>
<comment type="caution">
    <text evidence="2">The sequence shown here is derived from an EMBL/GenBank/DDBJ whole genome shotgun (WGS) entry which is preliminary data.</text>
</comment>
<dbReference type="Proteomes" id="UP000242687">
    <property type="component" value="Unassembled WGS sequence"/>
</dbReference>
<keyword evidence="3" id="KW-1185">Reference proteome</keyword>
<gene>
    <name evidence="2" type="ORF">CLV57_1409</name>
</gene>
<evidence type="ECO:0000313" key="3">
    <source>
        <dbReference type="Proteomes" id="UP000242687"/>
    </source>
</evidence>
<sequence length="270" mass="29370">MKKIIASLFAVLIFVSAYAQKLPNVQQVSLRAPANVKVDGKADDWGNKFQAYNTATDVFYTIANDDKKLYLILYVPAGTVVNRAAVGGIRLMVQTNGSKSPQGAVLIKYPFFEKNKLIVYPVKKVGEVNTPAEGDSIMKVYNQKIASNVKLIYTKGVADTDSTISIYNNKGIQAAGAFDQTRAYTCEMAIDLAALGLLADARQFSYNITINADPNKMSFPTIMGPIVSGTNADGSKMNEAQVAAANISFQNKNNLIYATTDFWGEYTLAK</sequence>
<dbReference type="RefSeq" id="WP_100340594.1">
    <property type="nucleotide sequence ID" value="NZ_PGFJ01000001.1"/>
</dbReference>
<evidence type="ECO:0000256" key="1">
    <source>
        <dbReference type="SAM" id="SignalP"/>
    </source>
</evidence>
<dbReference type="OrthoDB" id="1523672at2"/>
<dbReference type="EMBL" id="PGFJ01000001">
    <property type="protein sequence ID" value="PJJ84398.1"/>
    <property type="molecule type" value="Genomic_DNA"/>
</dbReference>
<organism evidence="2 3">
    <name type="scientific">Mucilaginibacter auburnensis</name>
    <dbReference type="NCBI Taxonomy" id="1457233"/>
    <lineage>
        <taxon>Bacteria</taxon>
        <taxon>Pseudomonadati</taxon>
        <taxon>Bacteroidota</taxon>
        <taxon>Sphingobacteriia</taxon>
        <taxon>Sphingobacteriales</taxon>
        <taxon>Sphingobacteriaceae</taxon>
        <taxon>Mucilaginibacter</taxon>
    </lineage>
</organism>